<evidence type="ECO:0000256" key="1">
    <source>
        <dbReference type="SAM" id="MobiDB-lite"/>
    </source>
</evidence>
<comment type="caution">
    <text evidence="2">The sequence shown here is derived from an EMBL/GenBank/DDBJ whole genome shotgun (WGS) entry which is preliminary data.</text>
</comment>
<gene>
    <name evidence="2" type="ORF">GT037_006351</name>
</gene>
<dbReference type="RefSeq" id="XP_038785895.1">
    <property type="nucleotide sequence ID" value="XM_038931398.1"/>
</dbReference>
<dbReference type="GeneID" id="62204576"/>
<evidence type="ECO:0000313" key="3">
    <source>
        <dbReference type="Proteomes" id="UP000596902"/>
    </source>
</evidence>
<dbReference type="Proteomes" id="UP000596902">
    <property type="component" value="Unassembled WGS sequence"/>
</dbReference>
<feature type="region of interest" description="Disordered" evidence="1">
    <location>
        <begin position="92"/>
        <end position="137"/>
    </location>
</feature>
<feature type="region of interest" description="Disordered" evidence="1">
    <location>
        <begin position="1"/>
        <end position="26"/>
    </location>
</feature>
<feature type="non-terminal residue" evidence="2">
    <location>
        <position position="1"/>
    </location>
</feature>
<reference evidence="2" key="2">
    <citation type="submission" date="2020-08" db="EMBL/GenBank/DDBJ databases">
        <title>Draft Genome Sequence of Cumin Blight Pathogen Alternaria burnsii.</title>
        <authorList>
            <person name="Feng Z."/>
        </authorList>
    </citation>
    <scope>NUCLEOTIDE SEQUENCE</scope>
    <source>
        <strain evidence="2">CBS107.38</strain>
    </source>
</reference>
<proteinExistence type="predicted"/>
<name>A0A8H7B3E5_9PLEO</name>
<protein>
    <submittedName>
        <fullName evidence="2">Uncharacterized protein</fullName>
    </submittedName>
</protein>
<reference evidence="2" key="1">
    <citation type="submission" date="2020-01" db="EMBL/GenBank/DDBJ databases">
        <authorList>
            <person name="Feng Z.H.Z."/>
        </authorList>
    </citation>
    <scope>NUCLEOTIDE SEQUENCE</scope>
    <source>
        <strain evidence="2">CBS107.38</strain>
    </source>
</reference>
<sequence>VARANIPELNDTSKSRSNFGGIPPLRQTERVAYTPALQLISRRGPMIEGGSDEEVLVPIIQRAIGMPRQVPPPLILPPRVFRPVKPPATAIAPLQESSQSSRGVATLHDVREAGSTNTLSERYMRLASNRSPTSLPA</sequence>
<dbReference type="AlphaFoldDB" id="A0A8H7B3E5"/>
<accession>A0A8H7B3E5</accession>
<organism evidence="2 3">
    <name type="scientific">Alternaria burnsii</name>
    <dbReference type="NCBI Taxonomy" id="1187904"/>
    <lineage>
        <taxon>Eukaryota</taxon>
        <taxon>Fungi</taxon>
        <taxon>Dikarya</taxon>
        <taxon>Ascomycota</taxon>
        <taxon>Pezizomycotina</taxon>
        <taxon>Dothideomycetes</taxon>
        <taxon>Pleosporomycetidae</taxon>
        <taxon>Pleosporales</taxon>
        <taxon>Pleosporineae</taxon>
        <taxon>Pleosporaceae</taxon>
        <taxon>Alternaria</taxon>
        <taxon>Alternaria sect. Alternaria</taxon>
    </lineage>
</organism>
<feature type="compositionally biased region" description="Polar residues" evidence="1">
    <location>
        <begin position="128"/>
        <end position="137"/>
    </location>
</feature>
<keyword evidence="3" id="KW-1185">Reference proteome</keyword>
<evidence type="ECO:0000313" key="2">
    <source>
        <dbReference type="EMBL" id="KAF7675632.1"/>
    </source>
</evidence>
<dbReference type="EMBL" id="JAAABM010000008">
    <property type="protein sequence ID" value="KAF7675632.1"/>
    <property type="molecule type" value="Genomic_DNA"/>
</dbReference>